<dbReference type="PANTHER" id="PTHR41775">
    <property type="entry name" value="SECRETED PROTEIN-RELATED"/>
    <property type="match status" value="1"/>
</dbReference>
<accession>A0A9D5KBU1</accession>
<dbReference type="Proteomes" id="UP000630660">
    <property type="component" value="Unassembled WGS sequence"/>
</dbReference>
<dbReference type="PANTHER" id="PTHR41775:SF1">
    <property type="entry name" value="PEPTIDASE M6-LIKE DOMAIN-CONTAINING PROTEIN"/>
    <property type="match status" value="1"/>
</dbReference>
<evidence type="ECO:0000313" key="1">
    <source>
        <dbReference type="EMBL" id="MBD3365200.1"/>
    </source>
</evidence>
<dbReference type="EMBL" id="WJKJ01000276">
    <property type="protein sequence ID" value="MBD3365200.1"/>
    <property type="molecule type" value="Genomic_DNA"/>
</dbReference>
<gene>
    <name evidence="1" type="ORF">GF359_08290</name>
</gene>
<name>A0A9D5KBU1_UNCW3</name>
<comment type="caution">
    <text evidence="1">The sequence shown here is derived from an EMBL/GenBank/DDBJ whole genome shotgun (WGS) entry which is preliminary data.</text>
</comment>
<evidence type="ECO:0008006" key="3">
    <source>
        <dbReference type="Google" id="ProtNLM"/>
    </source>
</evidence>
<dbReference type="AlphaFoldDB" id="A0A9D5KBU1"/>
<reference evidence="1" key="1">
    <citation type="submission" date="2019-11" db="EMBL/GenBank/DDBJ databases">
        <title>Microbial mats filling the niche in hypersaline microbial mats.</title>
        <authorList>
            <person name="Wong H.L."/>
            <person name="Macleod F.I."/>
            <person name="White R.A. III"/>
            <person name="Burns B.P."/>
        </authorList>
    </citation>
    <scope>NUCLEOTIDE SEQUENCE</scope>
    <source>
        <strain evidence="1">Bin_327</strain>
    </source>
</reference>
<organism evidence="1 2">
    <name type="scientific">candidate division WOR-3 bacterium</name>
    <dbReference type="NCBI Taxonomy" id="2052148"/>
    <lineage>
        <taxon>Bacteria</taxon>
        <taxon>Bacteria division WOR-3</taxon>
    </lineage>
</organism>
<protein>
    <recommendedName>
        <fullName evidence="3">Secretion system C-terminal sorting domain-containing protein</fullName>
    </recommendedName>
</protein>
<sequence length="988" mass="112919">MYRWSITNFQGKASWNKLHMTGDVNPNRNGRYVIPPHNLDYYLSFKFVPLFGEWDRMDSLNKHLVEGIDPYVDFNEYDADHDGYVDYVYFFCPRNPVSGLINESNHGYADGNITPIETQDSSYWNSGNVRIRKRANMGSTHSYYVDTITQINFSTASNLCYHEIGHSFGGGVSSKVGDDRHFGLADYYEKGLTPHAWSAGIGKYSVMQLYYKTFHPQLYAPHERIQLGWIEPIPITENTQNVRLVDFNAGDPRTDPIVYKIIIDSLELDSCRAYTDPLHYTFYEYFLLANYQPDSHWLNDLGCTYPESIEYGPADDSAAGVLIWHINDYWWHWKDQPYELRKYCDLECAEGFRDTSGQQGSWTHHFRKSELGWDRLDRWGPYASEDWNDDHKASTTHKNDFFRPGYKTAFHTLTDPNSDGYNLYYRRFREYSNDIKDEEYGYLSNLPTHVSIEGIHYDAGTDIKLCIRRSRIWCDYDKAMDRTTQRKFLYVADTFHFVYPAKGYVYYTKSCDPSKIWFKADIVAHDPAHYDTLSCGIWPALALDDNKEPLAVFYDTTCSEVIYSYAKWDTIVGEGDQKNDSIIWYDYLWTAIDTLVDITGDPGPVAIDFETFYGAVLGGEDWAGYTDDTLSLVHLAYTTTEGTPEDVYYSCFLKHDPDNLQEEAVDLNLDNPGSHITGTSIAVNSDIDSLHKNKACVVYGGVKELTPGCFYNERCYRPGSGIGWSPSPYLFPNSVSDNPSEPLVPFVDIWLDTIRVVYNANDSIFCAVKPVGYPHDSWALDAVVLDTQLAGQNRYPQIAGSIITWTNVSDSTTGDTTVWAYDYSTDRLFQVDGAYSPNGYFCQATVVDTGDLPGADYGVAYMYQHGTFLHPDPCWAVYYRSPSGFGGNMENEGPGMPLIIKPPEFNMFLSRNLLKANRFSVFTRHGDCELSVFDVSGRRVTRLEIEAGENGVEIETPIDCENWSQGVYFVRAVHDENTIRTKKLVLLK</sequence>
<evidence type="ECO:0000313" key="2">
    <source>
        <dbReference type="Proteomes" id="UP000630660"/>
    </source>
</evidence>
<proteinExistence type="predicted"/>